<feature type="compositionally biased region" description="Low complexity" evidence="1">
    <location>
        <begin position="7"/>
        <end position="19"/>
    </location>
</feature>
<dbReference type="Proteomes" id="UP000226031">
    <property type="component" value="Unassembled WGS sequence"/>
</dbReference>
<sequence>MAGREGNINNNNKNNDNHNGPQAMAADRDVTSSEKNTMGDTYGIWEVRPGHESMNRWNLKLEGTGSREEQVKVKDALLKIADEKLLALMRPEYVDVVRACLTCLDDDESGRRHK</sequence>
<name>A0A2B7Z6H9_9EURO</name>
<dbReference type="AlphaFoldDB" id="A0A2B7Z6H9"/>
<keyword evidence="3" id="KW-1185">Reference proteome</keyword>
<dbReference type="EMBL" id="PDND01000307">
    <property type="protein sequence ID" value="PGH28849.1"/>
    <property type="molecule type" value="Genomic_DNA"/>
</dbReference>
<proteinExistence type="predicted"/>
<feature type="region of interest" description="Disordered" evidence="1">
    <location>
        <begin position="1"/>
        <end position="43"/>
    </location>
</feature>
<gene>
    <name evidence="2" type="ORF">GX50_08413</name>
</gene>
<evidence type="ECO:0000313" key="2">
    <source>
        <dbReference type="EMBL" id="PGH28849.1"/>
    </source>
</evidence>
<reference evidence="2 3" key="1">
    <citation type="submission" date="2017-10" db="EMBL/GenBank/DDBJ databases">
        <title>Comparative genomics in systemic dimorphic fungi from Ajellomycetaceae.</title>
        <authorList>
            <person name="Munoz J.F."/>
            <person name="Mcewen J.G."/>
            <person name="Clay O.K."/>
            <person name="Cuomo C.A."/>
        </authorList>
    </citation>
    <scope>NUCLEOTIDE SEQUENCE [LARGE SCALE GENOMIC DNA]</scope>
    <source>
        <strain evidence="2 3">UAMH4076</strain>
    </source>
</reference>
<dbReference type="STRING" id="73230.A0A2B7Z6H9"/>
<comment type="caution">
    <text evidence="2">The sequence shown here is derived from an EMBL/GenBank/DDBJ whole genome shotgun (WGS) entry which is preliminary data.</text>
</comment>
<evidence type="ECO:0000313" key="3">
    <source>
        <dbReference type="Proteomes" id="UP000226031"/>
    </source>
</evidence>
<organism evidence="2 3">
    <name type="scientific">[Emmonsia] crescens</name>
    <dbReference type="NCBI Taxonomy" id="73230"/>
    <lineage>
        <taxon>Eukaryota</taxon>
        <taxon>Fungi</taxon>
        <taxon>Dikarya</taxon>
        <taxon>Ascomycota</taxon>
        <taxon>Pezizomycotina</taxon>
        <taxon>Eurotiomycetes</taxon>
        <taxon>Eurotiomycetidae</taxon>
        <taxon>Onygenales</taxon>
        <taxon>Ajellomycetaceae</taxon>
        <taxon>Emergomyces</taxon>
    </lineage>
</organism>
<protein>
    <submittedName>
        <fullName evidence="2">Uncharacterized protein</fullName>
    </submittedName>
</protein>
<evidence type="ECO:0000256" key="1">
    <source>
        <dbReference type="SAM" id="MobiDB-lite"/>
    </source>
</evidence>
<accession>A0A2B7Z6H9</accession>